<dbReference type="CDD" id="cd00176">
    <property type="entry name" value="SPEC"/>
    <property type="match status" value="9"/>
</dbReference>
<feature type="domain" description="Calponin-homology (CH)" evidence="20">
    <location>
        <begin position="148"/>
        <end position="254"/>
    </location>
</feature>
<feature type="compositionally biased region" description="Pro residues" evidence="18">
    <location>
        <begin position="3711"/>
        <end position="3723"/>
    </location>
</feature>
<feature type="coiled-coil region" evidence="17">
    <location>
        <begin position="3597"/>
        <end position="3631"/>
    </location>
</feature>
<dbReference type="FunFam" id="1.10.418.10:FF:000044">
    <property type="entry name" value="utrophin isoform X2"/>
    <property type="match status" value="1"/>
</dbReference>
<dbReference type="Gene3D" id="1.20.58.60">
    <property type="match status" value="14"/>
</dbReference>
<dbReference type="Pfam" id="PF00307">
    <property type="entry name" value="CH"/>
    <property type="match status" value="2"/>
</dbReference>
<dbReference type="Proteomes" id="UP001318040">
    <property type="component" value="Chromosome 49"/>
</dbReference>
<evidence type="ECO:0000313" key="22">
    <source>
        <dbReference type="Proteomes" id="UP001318040"/>
    </source>
</evidence>
<dbReference type="Gene3D" id="2.20.70.10">
    <property type="match status" value="1"/>
</dbReference>
<dbReference type="GeneID" id="116953045"/>
<evidence type="ECO:0000256" key="2">
    <source>
        <dbReference type="ARBA" id="ARBA00004278"/>
    </source>
</evidence>
<dbReference type="GO" id="GO:0120025">
    <property type="term" value="C:plasma membrane bounded cell projection"/>
    <property type="evidence" value="ECO:0007669"/>
    <property type="project" value="UniProtKB-ARBA"/>
</dbReference>
<evidence type="ECO:0000256" key="18">
    <source>
        <dbReference type="SAM" id="MobiDB-lite"/>
    </source>
</evidence>
<dbReference type="InterPro" id="IPR002017">
    <property type="entry name" value="Spectrin_repeat"/>
</dbReference>
<dbReference type="InterPro" id="IPR011992">
    <property type="entry name" value="EF-hand-dom_pair"/>
</dbReference>
<dbReference type="PROSITE" id="PS00019">
    <property type="entry name" value="ACTININ_1"/>
    <property type="match status" value="1"/>
</dbReference>
<comment type="subcellular location">
    <subcellularLocation>
        <location evidence="2">Cell membrane</location>
        <location evidence="2">Sarcolemma</location>
        <topology evidence="2">Peripheral membrane protein</topology>
        <orientation evidence="2">Cytoplasmic side</orientation>
    </subcellularLocation>
    <subcellularLocation>
        <location evidence="1 15">Cytoplasm</location>
        <location evidence="1 15">Cytoskeleton</location>
    </subcellularLocation>
    <subcellularLocation>
        <location evidence="14">Postsynaptic cell membrane</location>
    </subcellularLocation>
</comment>
<dbReference type="GO" id="GO:0099536">
    <property type="term" value="P:synaptic signaling"/>
    <property type="evidence" value="ECO:0007669"/>
    <property type="project" value="TreeGrafter"/>
</dbReference>
<feature type="compositionally biased region" description="Polar residues" evidence="18">
    <location>
        <begin position="3766"/>
        <end position="3775"/>
    </location>
</feature>
<keyword evidence="10 15" id="KW-0472">Membrane</keyword>
<feature type="coiled-coil region" evidence="17">
    <location>
        <begin position="2834"/>
        <end position="2895"/>
    </location>
</feature>
<keyword evidence="4 15" id="KW-0963">Cytoplasm</keyword>
<feature type="compositionally biased region" description="Polar residues" evidence="18">
    <location>
        <begin position="1861"/>
        <end position="1872"/>
    </location>
</feature>
<dbReference type="Pfam" id="PF09068">
    <property type="entry name" value="EF-hand_2"/>
    <property type="match status" value="1"/>
</dbReference>
<feature type="domain" description="WW" evidence="19">
    <location>
        <begin position="3157"/>
        <end position="3190"/>
    </location>
</feature>
<dbReference type="PIRSF" id="PIRSF002341">
    <property type="entry name" value="Dystrophin/utrophin"/>
    <property type="match status" value="1"/>
</dbReference>
<evidence type="ECO:0000256" key="1">
    <source>
        <dbReference type="ARBA" id="ARBA00004245"/>
    </source>
</evidence>
<dbReference type="InterPro" id="IPR035436">
    <property type="entry name" value="Dystrophin/utrophin"/>
</dbReference>
<dbReference type="InterPro" id="IPR015153">
    <property type="entry name" value="EF-hand_dom_typ1"/>
</dbReference>
<evidence type="ECO:0000256" key="5">
    <source>
        <dbReference type="ARBA" id="ARBA00022723"/>
    </source>
</evidence>
<dbReference type="CDD" id="cd16242">
    <property type="entry name" value="EFh_DMD_like"/>
    <property type="match status" value="1"/>
</dbReference>
<dbReference type="Pfam" id="PF00569">
    <property type="entry name" value="ZZ"/>
    <property type="match status" value="1"/>
</dbReference>
<dbReference type="SUPFAM" id="SSF46966">
    <property type="entry name" value="Spectrin repeat"/>
    <property type="match status" value="19"/>
</dbReference>
<dbReference type="PROSITE" id="PS50135">
    <property type="entry name" value="ZF_ZZ_2"/>
    <property type="match status" value="1"/>
</dbReference>
<evidence type="ECO:0000256" key="4">
    <source>
        <dbReference type="ARBA" id="ARBA00022490"/>
    </source>
</evidence>
<dbReference type="GO" id="GO:0042383">
    <property type="term" value="C:sarcolemma"/>
    <property type="evidence" value="ECO:0007669"/>
    <property type="project" value="UniProtKB-SubCell"/>
</dbReference>
<dbReference type="FunFam" id="1.20.58.60:FF:000075">
    <property type="entry name" value="utrophin isoform X1"/>
    <property type="match status" value="1"/>
</dbReference>
<organism evidence="22 23">
    <name type="scientific">Petromyzon marinus</name>
    <name type="common">Sea lamprey</name>
    <dbReference type="NCBI Taxonomy" id="7757"/>
    <lineage>
        <taxon>Eukaryota</taxon>
        <taxon>Metazoa</taxon>
        <taxon>Chordata</taxon>
        <taxon>Craniata</taxon>
        <taxon>Vertebrata</taxon>
        <taxon>Cyclostomata</taxon>
        <taxon>Hyperoartia</taxon>
        <taxon>Petromyzontiformes</taxon>
        <taxon>Petromyzontidae</taxon>
        <taxon>Petromyzon</taxon>
    </lineage>
</organism>
<dbReference type="SUPFAM" id="SSF47576">
    <property type="entry name" value="Calponin-homology domain, CH-domain"/>
    <property type="match status" value="1"/>
</dbReference>
<dbReference type="SUPFAM" id="SSF57850">
    <property type="entry name" value="RING/U-box"/>
    <property type="match status" value="1"/>
</dbReference>
<evidence type="ECO:0000256" key="14">
    <source>
        <dbReference type="ARBA" id="ARBA00034100"/>
    </source>
</evidence>
<comment type="function">
    <text evidence="15">May play a role in anchoring the cytoskeleton to the plasma membrane.</text>
</comment>
<evidence type="ECO:0000259" key="21">
    <source>
        <dbReference type="PROSITE" id="PS50135"/>
    </source>
</evidence>
<keyword evidence="12 15" id="KW-0206">Cytoskeleton</keyword>
<dbReference type="Pfam" id="PF00435">
    <property type="entry name" value="Spectrin"/>
    <property type="match status" value="11"/>
</dbReference>
<keyword evidence="15" id="KW-0770">Synapse</keyword>
<dbReference type="FunFam" id="3.30.60.90:FF:000001">
    <property type="entry name" value="Dystrophin isoform 2"/>
    <property type="match status" value="1"/>
</dbReference>
<keyword evidence="5" id="KW-0479">Metal-binding</keyword>
<evidence type="ECO:0000256" key="17">
    <source>
        <dbReference type="SAM" id="Coils"/>
    </source>
</evidence>
<keyword evidence="9" id="KW-0106">Calcium</keyword>
<dbReference type="InterPro" id="IPR015154">
    <property type="entry name" value="EF-hand_dom_typ2"/>
</dbReference>
<dbReference type="InterPro" id="IPR036020">
    <property type="entry name" value="WW_dom_sf"/>
</dbReference>
<dbReference type="RefSeq" id="XP_032828776.1">
    <property type="nucleotide sequence ID" value="XM_032972885.1"/>
</dbReference>
<keyword evidence="22" id="KW-1185">Reference proteome</keyword>
<dbReference type="GO" id="GO:0005856">
    <property type="term" value="C:cytoskeleton"/>
    <property type="evidence" value="ECO:0007669"/>
    <property type="project" value="UniProtKB-SubCell"/>
</dbReference>
<feature type="region of interest" description="Disordered" evidence="18">
    <location>
        <begin position="3701"/>
        <end position="3775"/>
    </location>
</feature>
<dbReference type="InterPro" id="IPR001715">
    <property type="entry name" value="CH_dom"/>
</dbReference>
<feature type="domain" description="Calponin-homology (CH)" evidence="20">
    <location>
        <begin position="29"/>
        <end position="133"/>
    </location>
</feature>
<evidence type="ECO:0000256" key="6">
    <source>
        <dbReference type="ARBA" id="ARBA00022737"/>
    </source>
</evidence>
<evidence type="ECO:0000256" key="7">
    <source>
        <dbReference type="ARBA" id="ARBA00022771"/>
    </source>
</evidence>
<gene>
    <name evidence="23" type="primary">LOC116953045</name>
</gene>
<dbReference type="CDD" id="cd02334">
    <property type="entry name" value="ZZ_dystrophin"/>
    <property type="match status" value="1"/>
</dbReference>
<dbReference type="GO" id="GO:0008270">
    <property type="term" value="F:zinc ion binding"/>
    <property type="evidence" value="ECO:0007669"/>
    <property type="project" value="UniProtKB-KW"/>
</dbReference>
<evidence type="ECO:0000256" key="11">
    <source>
        <dbReference type="ARBA" id="ARBA00023203"/>
    </source>
</evidence>
<dbReference type="CDD" id="cd00201">
    <property type="entry name" value="WW"/>
    <property type="match status" value="1"/>
</dbReference>
<dbReference type="SUPFAM" id="SSF47473">
    <property type="entry name" value="EF-hand"/>
    <property type="match status" value="2"/>
</dbReference>
<dbReference type="SUPFAM" id="SSF51045">
    <property type="entry name" value="WW domain"/>
    <property type="match status" value="1"/>
</dbReference>
<dbReference type="SMART" id="SM00291">
    <property type="entry name" value="ZnF_ZZ"/>
    <property type="match status" value="1"/>
</dbReference>
<dbReference type="InterPro" id="IPR036872">
    <property type="entry name" value="CH_dom_sf"/>
</dbReference>
<dbReference type="InterPro" id="IPR043145">
    <property type="entry name" value="Znf_ZZ_sf"/>
</dbReference>
<keyword evidence="6" id="KW-0677">Repeat</keyword>
<feature type="compositionally biased region" description="Polar residues" evidence="18">
    <location>
        <begin position="339"/>
        <end position="348"/>
    </location>
</feature>
<feature type="coiled-coil region" evidence="17">
    <location>
        <begin position="2481"/>
        <end position="2508"/>
    </location>
</feature>
<feature type="coiled-coil region" evidence="17">
    <location>
        <begin position="1161"/>
        <end position="1239"/>
    </location>
</feature>
<dbReference type="InterPro" id="IPR001589">
    <property type="entry name" value="Actinin_actin-bd_CS"/>
</dbReference>
<dbReference type="PANTHER" id="PTHR12268">
    <property type="entry name" value="E3 UBIQUITIN-PROTEIN LIGASE KCMF1"/>
    <property type="match status" value="1"/>
</dbReference>
<dbReference type="FunFam" id="1.10.418.10:FF:000032">
    <property type="entry name" value="utrophin isoform X1"/>
    <property type="match status" value="1"/>
</dbReference>
<accession>A0AAJ7U2S1</accession>
<dbReference type="PROSITE" id="PS50021">
    <property type="entry name" value="CH"/>
    <property type="match status" value="2"/>
</dbReference>
<dbReference type="FunFam" id="1.20.58.60:FF:000118">
    <property type="entry name" value="Dystrophin"/>
    <property type="match status" value="1"/>
</dbReference>
<keyword evidence="13 15" id="KW-0628">Postsynaptic cell membrane</keyword>
<dbReference type="GO" id="GO:0005737">
    <property type="term" value="C:cytoplasm"/>
    <property type="evidence" value="ECO:0007669"/>
    <property type="project" value="UniProtKB-ARBA"/>
</dbReference>
<evidence type="ECO:0000259" key="20">
    <source>
        <dbReference type="PROSITE" id="PS50021"/>
    </source>
</evidence>
<dbReference type="KEGG" id="pmrn:116953045"/>
<dbReference type="SMART" id="SM00150">
    <property type="entry name" value="SPEC"/>
    <property type="match status" value="22"/>
</dbReference>
<evidence type="ECO:0000256" key="15">
    <source>
        <dbReference type="PIRNR" id="PIRNR002341"/>
    </source>
</evidence>
<evidence type="ECO:0000256" key="12">
    <source>
        <dbReference type="ARBA" id="ARBA00023212"/>
    </source>
</evidence>
<dbReference type="PROSITE" id="PS50020">
    <property type="entry name" value="WW_DOMAIN_2"/>
    <property type="match status" value="1"/>
</dbReference>
<dbReference type="Gene3D" id="1.10.418.10">
    <property type="entry name" value="Calponin-like domain"/>
    <property type="match status" value="2"/>
</dbReference>
<dbReference type="InterPro" id="IPR050774">
    <property type="entry name" value="KCMF1/Dystrophin"/>
</dbReference>
<dbReference type="FunFam" id="1.10.238.10:FF:000008">
    <property type="entry name" value="Dystrophin isoform 2"/>
    <property type="match status" value="1"/>
</dbReference>
<name>A0AAJ7U2S1_PETMA</name>
<dbReference type="Gene3D" id="3.30.60.90">
    <property type="match status" value="1"/>
</dbReference>
<feature type="region of interest" description="Disordered" evidence="18">
    <location>
        <begin position="1832"/>
        <end position="1872"/>
    </location>
</feature>
<dbReference type="SMART" id="SM00033">
    <property type="entry name" value="CH"/>
    <property type="match status" value="2"/>
</dbReference>
<dbReference type="GO" id="GO:0016010">
    <property type="term" value="C:dystrophin-associated glycoprotein complex"/>
    <property type="evidence" value="ECO:0007669"/>
    <property type="project" value="UniProtKB-ARBA"/>
</dbReference>
<feature type="coiled-coil region" evidence="17">
    <location>
        <begin position="2605"/>
        <end position="2683"/>
    </location>
</feature>
<dbReference type="InterPro" id="IPR000433">
    <property type="entry name" value="Znf_ZZ"/>
</dbReference>
<evidence type="ECO:0000256" key="3">
    <source>
        <dbReference type="ARBA" id="ARBA00022475"/>
    </source>
</evidence>
<sequence>MATADQMDEETVGDEFGDLIRSRCDEREDVQKKTFTKWVNAQFDKAGKTPIEDLFTSLRDGRRLLELLEIILGQKLSKERGTSRVHALNNVNRALQVLQKNNVELVNIGGADIVDGNHKLTLGLIWSIIIHWQVKDVMKDVMADLQQTNSEKILLGWVRQSTRDYRPVNVVNFTTSWSDGLAFNALIHSYRPDLFNWKTVANQMTVTERLDNAFNVAQDHLNIARLLDPEDVETAHPDKKSILMYVTSLFQVLPKQVSMEAIREVETLPRAVAPAGAEGEQRYTHQITVSLSQSNVTASPKPRYKTFLYAQQAYVLSPERQRRGVPSQMVTSEEEENTSSRPETPSTITELEGEVDLESYQGALEEVLTWLLSAEDTLQGQPDISADVEEVKEQFHAHEGFMLELTSHQSSVGNVLHAGNQLLAEGKLGEDEESEVREQMNLLNSRWESLRVASMDRQSRLHEVLMALQQRQLTELADWLSRTEERIRKLDTHPIGPELDSVKAQIEEHKSLQSDLEQEQVRVNSLTHMVVVVDENSGENATAALEAQLQSLGERWAAVCRWTEDRWRLLQESLVRWQQFTEEQVLFDAWLTEKEDALSKVQTGNFKDQAEMVANVRKLAILKEDMSMKRPALSKLSILGQALVTAMGNETTARDIEKKLDEFAQRWDNLVQKLEGHSKLVSHTVSQTQSSVTQLTVLETVTVISSSSSSSREQVLVKHGREEHVLAPPTKKPFLDPELHKRFDTEVQELNSWISRAETTLNSPEFSTFKKSGDVSDLQEKVNGVEREKAERQKKLHDIPNTAQTLADQMSQDGVPTEEVQRVLNELSTRWEALLRLLGDRKAWLVYQGLVLDFERDARTAERGLAGAEALLQQGPGDTGDAAHLRHRIGELQSELEKVRGMKGEVERLGVQASSLKLRDGALAFLDAEFVQLNKRYAQVMSELEAKKGQLQTALDSLPPPQYAETLAALKAFLQDAGTRLGQIPASLGDLEVMDKRLKELKGLSAAQRERQSSLDSARVMAEELSRRSRPDAARKHRAELEPIVERWSKLSTQLPERMQRAEDLSAKLGKFKAECQALRKWMDEVDVFLREERPALGDTDTLEKQLDQCGALVSDINTLQPSLRSIQDLGQSLKGQAEAPLATSIQAELSAISSRWDTVCKQARAQKQVLTEALARTRELRKDLAEMQEWITQAEEEYLERDFDCKTPDDLKSAVAELKRANEELSHKEVKVKILKDAVTSFVGKSSGPGRDKIMGELSAVLANYQRLCSRLQGKHTMLQEVWACWSELLSYLEVENRWLDDLEGAIKRADLSQGDPDALSAALSSLDVLLAHPTDNRTHVRELSQTLIDGGILDDIIGEKLAAFNLRWEELTQQAAQRRGALSRLQHDRQETDRALRTVADGLSELDRQLAKHLADKVDALQVPQEAQKIQTALKTYELSLQQLGAEGRSPRLKGQLESTQKKLGQVETKFRLFQKPLDFDRRVTECRRILTDVNSEVPLVKVSSAEPEGTQAQLEHCMQLYKTLSEVKTEVEAVIKTGRQIVQKQQTEDPQELDERLTSLKLLYNDLGAQVTDSKSDLEKALKLARKLRKEIAALTDWLAATDSELTRRSAVDGMPESLETELAWSQATQKEITKRQGSLAAAADTGAALQSLLKGPEGSAIDDKLSLLNSNWIAVTARAEEWLNLLQEYQAQMNSFDHNIADITTWIYHSQVMMDDAEKLSAQQRDDVFKRLQSELPGTSHKVEVVHDQAGELMANRGDYCRRLVEPKVTELHQRFNSVAQRIKTRKPISVSPVPVVATREAETVPASPPASDVIQQKVEQQRRLLEARKPIGSSHAKGSYRLASLSSVRSEENSPAPHSTKSPSHIVSLQGGERMAFGDGTDGPTSPEAAATAGIVFAAASREQGLEHALRQLDADIQRGEDLYEEDFEEGKEDVVEGLVEEALKTGEQLLKETKDESERERIGAKLKALRNKYATIKEVKIVRRQKVMEIWPSWYQYRRETDDMMQWLDDTEQRLTGMEGTPNELEVQELVKQLEERREGYETLQRRAQQLARGGAAKALEPNMLRLTKRWRDLESHFLQFRRAQHQTQTVFSETTVTVTTVGLPGQQHQQPTGTAEYLLDINELLLSLARAEQALYGPELQGGEFEDFSRQEATLKRIRTELDGVEDAMLGVRERQPAMLRAASAADVPRIGASLTRLDTERSRVNQAYDTRKRRFEDATERWQQLHRDMVSTVQWLNGAEQIVGEVQRTDVEPASAVAHLKNLEEQIEQQWPAVVALGSAGEEIRRQCSPADACVLRERLAEVQRRWQEICSAVPRCLERFEEGTSLQASLRERIESLSRWLDEAQRIVGIQPDPDNEIQIQETLDKVKGKLNELAERQAELARLDHSTKDQPQGPRLSHDQREGLRADLRHLNTRFATVSGTLPERDRHLSDLLRTLTELQQEVRQLGAWTASTKEQLVTFQRAGVPADSSLQAAEETVRAKKADVEETISKAERLERKETLNPAAKERLVQLKSDWAVLNDLLKDLKQATPEVKKVPGAHTAVQTLTVVTVTKETIAMKPEAGATATPPLAAELTDWLTLQDHMIRSHVVTVGDLDEISEAIRKLQRVLADLDQRRPQLEELITISQNLKNKTGDPETRANLTGTIDRAMTLYEDLQRRVAGRQAQLQEMLHDSAQWHEGRQEAERLVAAAEGRLARLAQPPANSSEHIARQIGELKSLAKELRQWQISVDAANDLAQKLLRDYSADDTHKVEEMTGKLNMAWSDIIRRLNDREAALEQAGKRVQQYHLDLERFLAWLSEAETTANVLEDASQKEGVLEGSRDARNVQRQWKELQAEIDAHQEVQRGLDDGGARVVASLQGTEPAAQLQRRLDNMNRRWADLKRRALTIRARLDRDTEQWGRLGLSLEELIAWVDLKDSELASEMPIGGEVAIVQQQLDNHRVFRRDLTGNEPTIFNALEAAHMFLAEQPIEAPTEPFLEQRDITQEEPGRAFARSVRRQALELQQKQERLWALSDDWQRRLEHALERLAELQDGADGTVVRLRQAEMLRDSWPPVDQLLVTSVPEQVAAVQAFRAEIAPLQEEVRQVNDLSRRFPPLDIQLSPANLHRIEDVNIRWKRLQISIEERLKLLIEGTQTETTTQRVLSESVQTPWEKAVSTTKVPYYINHQTQTTFWDHPRMTELYQSLSDLNNVRFSAYRTAMKLRRLQKALCLDLVSLDALTNVFEQSGLKQNDRLMDVSEAVGCLTTIYQGLERKHSDLVNLPLCVDMCLNWLLNVYDTGRGGKIRELSFKTGLVSLSNAHLEDKYRFLFKQVASVSGLCDQRRLGLMLHDAVQIPRQLGEVASFGGSNIEPSVRSCFQFANGRPEIEATMFLEWMRMEPQSMVWLPVLHRVAASETAKHQAKCNICKECPIVGFRYRSLKHFNYDVCQSCFFSGRTAKGHKLSYPMVEYCTPTTSGEDIRDFAKVLKNKFKSKKYFEKHPRIGYLPVQTVLEGDDLETPVTVIRLVPVALAPSPSPQLSNEDTHARIEHLASRLAEMEFKNGSFLNDSSPNESLEDEHLLIQHYCQSLSGESPGSQPQSPAQILISLDSQERSELERILRDLEDENRSLQSEYDRLRQKQELGGLGALLPAPPTMPPESPRDSELIAEAKLLRQHKGRLEARMQVLEDHNRQLESQLIRLRQLLDQPQQEGRVNGTPALPSPPPPPPPPPQEESHPLSNGGSGGLRPPEPTGDDVGTGVPTDEDAAGGLVSVLPAQQDTAGRE</sequence>
<dbReference type="Gene3D" id="1.10.238.10">
    <property type="entry name" value="EF-hand"/>
    <property type="match status" value="2"/>
</dbReference>
<evidence type="ECO:0000259" key="19">
    <source>
        <dbReference type="PROSITE" id="PS50020"/>
    </source>
</evidence>
<evidence type="ECO:0000256" key="16">
    <source>
        <dbReference type="PROSITE-ProRule" id="PRU00228"/>
    </source>
</evidence>
<dbReference type="GO" id="GO:0003779">
    <property type="term" value="F:actin binding"/>
    <property type="evidence" value="ECO:0007669"/>
    <property type="project" value="UniProtKB-KW"/>
</dbReference>
<evidence type="ECO:0000256" key="8">
    <source>
        <dbReference type="ARBA" id="ARBA00022833"/>
    </source>
</evidence>
<dbReference type="InterPro" id="IPR018159">
    <property type="entry name" value="Spectrin/alpha-actinin"/>
</dbReference>
<dbReference type="PROSITE" id="PS01357">
    <property type="entry name" value="ZF_ZZ_1"/>
    <property type="match status" value="1"/>
</dbReference>
<dbReference type="SMART" id="SM00456">
    <property type="entry name" value="WW"/>
    <property type="match status" value="1"/>
</dbReference>
<feature type="region of interest" description="Disordered" evidence="18">
    <location>
        <begin position="319"/>
        <end position="348"/>
    </location>
</feature>
<dbReference type="FunFam" id="1.20.58.60:FF:000056">
    <property type="entry name" value="utrophin isoform X1"/>
    <property type="match status" value="1"/>
</dbReference>
<keyword evidence="8" id="KW-0862">Zinc</keyword>
<dbReference type="InterPro" id="IPR001202">
    <property type="entry name" value="WW_dom"/>
</dbReference>
<dbReference type="PANTHER" id="PTHR12268:SF14">
    <property type="entry name" value="DYSTROPHIN-1"/>
    <property type="match status" value="1"/>
</dbReference>
<keyword evidence="7 16" id="KW-0863">Zinc-finger</keyword>
<evidence type="ECO:0000256" key="13">
    <source>
        <dbReference type="ARBA" id="ARBA00023257"/>
    </source>
</evidence>
<proteinExistence type="predicted"/>
<dbReference type="Pfam" id="PF09069">
    <property type="entry name" value="EF-hand_3"/>
    <property type="match status" value="1"/>
</dbReference>
<reference evidence="23" key="1">
    <citation type="submission" date="2025-08" db="UniProtKB">
        <authorList>
            <consortium name="RefSeq"/>
        </authorList>
    </citation>
    <scope>IDENTIFICATION</scope>
    <source>
        <tissue evidence="23">Sperm</tissue>
    </source>
</reference>
<protein>
    <submittedName>
        <fullName evidence="23">Dystrophin-like isoform X1</fullName>
    </submittedName>
</protein>
<evidence type="ECO:0000313" key="23">
    <source>
        <dbReference type="RefSeq" id="XP_032828776.1"/>
    </source>
</evidence>
<feature type="domain" description="ZZ-type" evidence="21">
    <location>
        <begin position="3410"/>
        <end position="3466"/>
    </location>
</feature>
<keyword evidence="11 15" id="KW-0009">Actin-binding</keyword>
<evidence type="ECO:0000256" key="10">
    <source>
        <dbReference type="ARBA" id="ARBA00023136"/>
    </source>
</evidence>
<evidence type="ECO:0000256" key="9">
    <source>
        <dbReference type="ARBA" id="ARBA00022837"/>
    </source>
</evidence>
<dbReference type="GO" id="GO:0045211">
    <property type="term" value="C:postsynaptic membrane"/>
    <property type="evidence" value="ECO:0007669"/>
    <property type="project" value="UniProtKB-SubCell"/>
</dbReference>
<keyword evidence="17" id="KW-0175">Coiled coil</keyword>
<keyword evidence="3 15" id="KW-1003">Cell membrane</keyword>
<dbReference type="PROSITE" id="PS00020">
    <property type="entry name" value="ACTININ_2"/>
    <property type="match status" value="1"/>
</dbReference>